<reference evidence="3" key="1">
    <citation type="submission" date="2025-08" db="UniProtKB">
        <authorList>
            <consortium name="Ensembl"/>
        </authorList>
    </citation>
    <scope>IDENTIFICATION</scope>
</reference>
<feature type="compositionally biased region" description="Pro residues" evidence="1">
    <location>
        <begin position="446"/>
        <end position="459"/>
    </location>
</feature>
<dbReference type="GO" id="GO:0005829">
    <property type="term" value="C:cytosol"/>
    <property type="evidence" value="ECO:0007669"/>
    <property type="project" value="Ensembl"/>
</dbReference>
<feature type="domain" description="Tetratricopeptide repeat protein 5 OB fold" evidence="2">
    <location>
        <begin position="330"/>
        <end position="435"/>
    </location>
</feature>
<keyword evidence="4" id="KW-1185">Reference proteome</keyword>
<name>A0A674GZ88_TAEGU</name>
<dbReference type="Proteomes" id="UP000007754">
    <property type="component" value="Unplaced"/>
</dbReference>
<dbReference type="Gene3D" id="2.40.50.550">
    <property type="match status" value="1"/>
</dbReference>
<feature type="compositionally biased region" description="Gly residues" evidence="1">
    <location>
        <begin position="154"/>
        <end position="176"/>
    </location>
</feature>
<dbReference type="SUPFAM" id="SSF48452">
    <property type="entry name" value="TPR-like"/>
    <property type="match status" value="1"/>
</dbReference>
<dbReference type="Pfam" id="PF16669">
    <property type="entry name" value="TTC5_OB"/>
    <property type="match status" value="1"/>
</dbReference>
<evidence type="ECO:0000313" key="3">
    <source>
        <dbReference type="Ensembl" id="ENSTGUP00000027880.1"/>
    </source>
</evidence>
<dbReference type="Ensembl" id="ENSTGUT00000035542.1">
    <property type="protein sequence ID" value="ENSTGUP00000027880.1"/>
    <property type="gene ID" value="ENSTGUG00000025638.1"/>
</dbReference>
<dbReference type="GO" id="GO:0031410">
    <property type="term" value="C:cytoplasmic vesicle"/>
    <property type="evidence" value="ECO:0007669"/>
    <property type="project" value="Ensembl"/>
</dbReference>
<dbReference type="GO" id="GO:0045944">
    <property type="term" value="P:positive regulation of transcription by RNA polymerase II"/>
    <property type="evidence" value="ECO:0007669"/>
    <property type="project" value="Ensembl"/>
</dbReference>
<dbReference type="GO" id="GO:0009267">
    <property type="term" value="P:cellular response to starvation"/>
    <property type="evidence" value="ECO:0007669"/>
    <property type="project" value="Ensembl"/>
</dbReference>
<dbReference type="GeneTree" id="ENSGT00390000006227"/>
<evidence type="ECO:0000259" key="2">
    <source>
        <dbReference type="Pfam" id="PF16669"/>
    </source>
</evidence>
<dbReference type="AlphaFoldDB" id="A0A674GZ88"/>
<dbReference type="GO" id="GO:0061014">
    <property type="term" value="P:positive regulation of mRNA catabolic process"/>
    <property type="evidence" value="ECO:0007669"/>
    <property type="project" value="Ensembl"/>
</dbReference>
<dbReference type="GO" id="GO:0006974">
    <property type="term" value="P:DNA damage response"/>
    <property type="evidence" value="ECO:0007669"/>
    <property type="project" value="Ensembl"/>
</dbReference>
<protein>
    <submittedName>
        <fullName evidence="3">Tetratricopeptide repeat domain 5</fullName>
    </submittedName>
</protein>
<dbReference type="GO" id="GO:0005654">
    <property type="term" value="C:nucleoplasm"/>
    <property type="evidence" value="ECO:0007669"/>
    <property type="project" value="Ensembl"/>
</dbReference>
<feature type="region of interest" description="Disordered" evidence="1">
    <location>
        <begin position="428"/>
        <end position="459"/>
    </location>
</feature>
<dbReference type="GO" id="GO:0005739">
    <property type="term" value="C:mitochondrion"/>
    <property type="evidence" value="ECO:0007669"/>
    <property type="project" value="Ensembl"/>
</dbReference>
<dbReference type="Gene3D" id="1.25.40.10">
    <property type="entry name" value="Tetratricopeptide repeat domain"/>
    <property type="match status" value="1"/>
</dbReference>
<dbReference type="GO" id="GO:0043022">
    <property type="term" value="F:ribosome binding"/>
    <property type="evidence" value="ECO:0007669"/>
    <property type="project" value="Ensembl"/>
</dbReference>
<evidence type="ECO:0000313" key="4">
    <source>
        <dbReference type="Proteomes" id="UP000007754"/>
    </source>
</evidence>
<feature type="region of interest" description="Disordered" evidence="1">
    <location>
        <begin position="152"/>
        <end position="176"/>
    </location>
</feature>
<proteinExistence type="predicted"/>
<accession>A0A674GZ88</accession>
<dbReference type="InterPro" id="IPR038645">
    <property type="entry name" value="TTC5_OB_sf"/>
</dbReference>
<organism evidence="3 4">
    <name type="scientific">Taeniopygia guttata</name>
    <name type="common">Zebra finch</name>
    <name type="synonym">Poephila guttata</name>
    <dbReference type="NCBI Taxonomy" id="59729"/>
    <lineage>
        <taxon>Eukaryota</taxon>
        <taxon>Metazoa</taxon>
        <taxon>Chordata</taxon>
        <taxon>Craniata</taxon>
        <taxon>Vertebrata</taxon>
        <taxon>Euteleostomi</taxon>
        <taxon>Archelosauria</taxon>
        <taxon>Archosauria</taxon>
        <taxon>Dinosauria</taxon>
        <taxon>Saurischia</taxon>
        <taxon>Theropoda</taxon>
        <taxon>Coelurosauria</taxon>
        <taxon>Aves</taxon>
        <taxon>Neognathae</taxon>
        <taxon>Neoaves</taxon>
        <taxon>Telluraves</taxon>
        <taxon>Australaves</taxon>
        <taxon>Passeriformes</taxon>
        <taxon>Passeroidea</taxon>
        <taxon>Estrildidae</taxon>
        <taxon>Estrildinae</taxon>
        <taxon>Taeniopygia</taxon>
    </lineage>
</organism>
<evidence type="ECO:0000256" key="1">
    <source>
        <dbReference type="SAM" id="MobiDB-lite"/>
    </source>
</evidence>
<dbReference type="InterPro" id="IPR032076">
    <property type="entry name" value="TTC5_OB"/>
</dbReference>
<dbReference type="OMA" id="LEFAQSC"/>
<dbReference type="InterPro" id="IPR011990">
    <property type="entry name" value="TPR-like_helical_dom_sf"/>
</dbReference>
<dbReference type="InParanoid" id="A0A674GZ88"/>
<dbReference type="GO" id="GO:0003677">
    <property type="term" value="F:DNA binding"/>
    <property type="evidence" value="ECO:0007669"/>
    <property type="project" value="Ensembl"/>
</dbReference>
<dbReference type="GO" id="GO:0003682">
    <property type="term" value="F:chromatin binding"/>
    <property type="evidence" value="ECO:0007669"/>
    <property type="project" value="Ensembl"/>
</dbReference>
<sequence length="459" mass="47137">MGRGQGVVKVCPHSPTPLLTPSFPVSPAGRGRALVLRARALGVSRCVQVCPHGSAHLLTLPIPVSPAGRGRALVLRARALGVAPAAGAARAEAALGHALKLDPALGAAWRHLGEQRWRRGDLRGARQAFGGALRQGEDPEARRLLSMALRAQGAGPGPRGAGPGGEGAGPAPGGGALRESLAQAEAAVRCDPRNGQSWYVLANAHVALFFAGGQSPGSARRALAAYAQAERVDPAAAANPDLHLNRATLLQFLERFQGALEGLSRAAELAPGWAEPRNRHRHLMEHLGRVCGLLESRGKLRGKRRRGVAGPVPLPLLGPLGGAGGPRPSPIAALRPGPNPHRVVLGRVLFSTAPPGGVPYTVGLQDGGGAVAAVTVYNAAPTWGVTVGDAVGVAEPELTNHLVQHQGQMFSFVGLRVPSPLSLVVNGRRPPGHALAPPRLALTNPGAPPPAPDTPPDAN</sequence>
<reference evidence="3" key="2">
    <citation type="submission" date="2025-09" db="UniProtKB">
        <authorList>
            <consortium name="Ensembl"/>
        </authorList>
    </citation>
    <scope>IDENTIFICATION</scope>
</reference>